<dbReference type="EMBL" id="CABM01000049">
    <property type="protein sequence ID" value="CBH98182.1"/>
    <property type="molecule type" value="Genomic_DNA"/>
</dbReference>
<feature type="region of interest" description="Disordered" evidence="1">
    <location>
        <begin position="1"/>
        <end position="22"/>
    </location>
</feature>
<comment type="caution">
    <text evidence="2">The sequence shown here is derived from an EMBL/GenBank/DDBJ whole genome shotgun (WGS) entry which is preliminary data.</text>
</comment>
<accession>E6PTC5</accession>
<organism evidence="2">
    <name type="scientific">mine drainage metagenome</name>
    <dbReference type="NCBI Taxonomy" id="410659"/>
    <lineage>
        <taxon>unclassified sequences</taxon>
        <taxon>metagenomes</taxon>
        <taxon>ecological metagenomes</taxon>
    </lineage>
</organism>
<proteinExistence type="predicted"/>
<reference evidence="2" key="1">
    <citation type="submission" date="2009-10" db="EMBL/GenBank/DDBJ databases">
        <title>Diversity of trophic interactions inside an arsenic-rich microbial ecosystem.</title>
        <authorList>
            <person name="Bertin P.N."/>
            <person name="Heinrich-Salmeron A."/>
            <person name="Pelletier E."/>
            <person name="Goulhen-Chollet F."/>
            <person name="Arsene-Ploetze F."/>
            <person name="Gallien S."/>
            <person name="Calteau A."/>
            <person name="Vallenet D."/>
            <person name="Casiot C."/>
            <person name="Chane-Woon-Ming B."/>
            <person name="Giloteaux L."/>
            <person name="Barakat M."/>
            <person name="Bonnefoy V."/>
            <person name="Bruneel O."/>
            <person name="Chandler M."/>
            <person name="Cleiss J."/>
            <person name="Duran R."/>
            <person name="Elbaz-Poulichet F."/>
            <person name="Fonknechten N."/>
            <person name="Lauga B."/>
            <person name="Mornico D."/>
            <person name="Ortet P."/>
            <person name="Schaeffer C."/>
            <person name="Siguier P."/>
            <person name="Alexander Thil Smith A."/>
            <person name="Van Dorsselaer A."/>
            <person name="Weissenbach J."/>
            <person name="Medigue C."/>
            <person name="Le Paslier D."/>
        </authorList>
    </citation>
    <scope>NUCLEOTIDE SEQUENCE</scope>
</reference>
<evidence type="ECO:0000313" key="2">
    <source>
        <dbReference type="EMBL" id="CBH98182.1"/>
    </source>
</evidence>
<feature type="region of interest" description="Disordered" evidence="1">
    <location>
        <begin position="42"/>
        <end position="77"/>
    </location>
</feature>
<sequence>MTPIAPCPQAAVREPSTNQRRLGGGVVGWLLGCDGAALATRVMPPLPRRDKRRTAAPKTPSMEHPAMPTPTKTRLSA</sequence>
<name>E6PTC5_9ZZZZ</name>
<gene>
    <name evidence="2" type="ORF">CARN2_3657</name>
</gene>
<protein>
    <submittedName>
        <fullName evidence="2">Uncharacterized protein</fullName>
    </submittedName>
</protein>
<dbReference type="AlphaFoldDB" id="E6PTC5"/>
<evidence type="ECO:0000256" key="1">
    <source>
        <dbReference type="SAM" id="MobiDB-lite"/>
    </source>
</evidence>